<dbReference type="Gene3D" id="3.30.1490.20">
    <property type="entry name" value="ATP-grasp fold, A domain"/>
    <property type="match status" value="1"/>
</dbReference>
<dbReference type="InterPro" id="IPR011761">
    <property type="entry name" value="ATP-grasp"/>
</dbReference>
<evidence type="ECO:0000259" key="2">
    <source>
        <dbReference type="PROSITE" id="PS50975"/>
    </source>
</evidence>
<evidence type="ECO:0000313" key="4">
    <source>
        <dbReference type="Proteomes" id="UP000297149"/>
    </source>
</evidence>
<dbReference type="GO" id="GO:0046872">
    <property type="term" value="F:metal ion binding"/>
    <property type="evidence" value="ECO:0007669"/>
    <property type="project" value="InterPro"/>
</dbReference>
<dbReference type="AlphaFoldDB" id="A0A4P7W3S5"/>
<dbReference type="GO" id="GO:0005524">
    <property type="term" value="F:ATP binding"/>
    <property type="evidence" value="ECO:0007669"/>
    <property type="project" value="UniProtKB-UniRule"/>
</dbReference>
<dbReference type="SUPFAM" id="SSF56059">
    <property type="entry name" value="Glutathione synthetase ATP-binding domain-like"/>
    <property type="match status" value="1"/>
</dbReference>
<dbReference type="EMBL" id="CP039396">
    <property type="protein sequence ID" value="QCD42663.1"/>
    <property type="molecule type" value="Genomic_DNA"/>
</dbReference>
<keyword evidence="1" id="KW-0547">Nucleotide-binding</keyword>
<dbReference type="Pfam" id="PF15632">
    <property type="entry name" value="ATPgrasp_Ter"/>
    <property type="match status" value="1"/>
</dbReference>
<protein>
    <submittedName>
        <fullName evidence="3">ATP-grasp domain-containing protein</fullName>
    </submittedName>
</protein>
<feature type="domain" description="ATP-grasp" evidence="2">
    <location>
        <begin position="124"/>
        <end position="297"/>
    </location>
</feature>
<accession>A0A4P7W3S5</accession>
<keyword evidence="4" id="KW-1185">Reference proteome</keyword>
<keyword evidence="1" id="KW-0067">ATP-binding</keyword>
<dbReference type="RefSeq" id="WP_136415823.1">
    <property type="nucleotide sequence ID" value="NZ_CBFGAE010000006.1"/>
</dbReference>
<dbReference type="Gene3D" id="3.30.470.20">
    <property type="entry name" value="ATP-grasp fold, B domain"/>
    <property type="match status" value="1"/>
</dbReference>
<organism evidence="3 4">
    <name type="scientific">Duncaniella dubosii</name>
    <dbReference type="NCBI Taxonomy" id="2518971"/>
    <lineage>
        <taxon>Bacteria</taxon>
        <taxon>Pseudomonadati</taxon>
        <taxon>Bacteroidota</taxon>
        <taxon>Bacteroidia</taxon>
        <taxon>Bacteroidales</taxon>
        <taxon>Muribaculaceae</taxon>
        <taxon>Duncaniella</taxon>
    </lineage>
</organism>
<proteinExistence type="predicted"/>
<sequence length="324" mass="35537">MSGQTDNSGKRRNINILFLGGAKRVSFGRKLIEAGRELDMDVRIYSYELEPEVPVALVGGVIIGRKWNAPDILEHLHQIVSAYHIDVMLPFVDGAISIAGAYVATYGDSWSPVVTPGKADTLFDKVLSAREFESLGLDIPPTYTGGRPVFPLIAKPRRGSASKGIEVINGINEFKRISKIADEYLIQTYYPEREEFTVDCYISKRGKILCVSPRKRLEVVGGEVSRTVTVDSPELLEASVDAIVRIGLRGAVTLQYLRDLRTGRLMLMEINPRLGGGVVCSVHAGADIPSMILKEAVGLPLEPAAKIKAGTMICRYFEEAVFNV</sequence>
<dbReference type="PROSITE" id="PS50975">
    <property type="entry name" value="ATP_GRASP"/>
    <property type="match status" value="1"/>
</dbReference>
<evidence type="ECO:0000256" key="1">
    <source>
        <dbReference type="PROSITE-ProRule" id="PRU00409"/>
    </source>
</evidence>
<name>A0A4P7W3S5_9BACT</name>
<dbReference type="Proteomes" id="UP000297149">
    <property type="component" value="Chromosome"/>
</dbReference>
<gene>
    <name evidence="3" type="ORF">E7747_10470</name>
</gene>
<dbReference type="InterPro" id="IPR013815">
    <property type="entry name" value="ATP_grasp_subdomain_1"/>
</dbReference>
<evidence type="ECO:0000313" key="3">
    <source>
        <dbReference type="EMBL" id="QCD42663.1"/>
    </source>
</evidence>
<reference evidence="4" key="1">
    <citation type="submission" date="2019-02" db="EMBL/GenBank/DDBJ databases">
        <title>Isolation and identification of novel species under the genus Muribaculum.</title>
        <authorList>
            <person name="Miyake S."/>
            <person name="Ding Y."/>
            <person name="Low A."/>
            <person name="Soh M."/>
            <person name="Seedorf H."/>
        </authorList>
    </citation>
    <scope>NUCLEOTIDE SEQUENCE [LARGE SCALE GENOMIC DNA]</scope>
    <source>
        <strain evidence="4">H5</strain>
    </source>
</reference>
<dbReference type="KEGG" id="ddb:E7747_10470"/>